<dbReference type="EMBL" id="JH413826">
    <property type="protein sequence ID" value="EHL30738.1"/>
    <property type="molecule type" value="Genomic_DNA"/>
</dbReference>
<organism evidence="1 2">
    <name type="scientific">Legionella drancourtii LLAP12</name>
    <dbReference type="NCBI Taxonomy" id="658187"/>
    <lineage>
        <taxon>Bacteria</taxon>
        <taxon>Pseudomonadati</taxon>
        <taxon>Pseudomonadota</taxon>
        <taxon>Gammaproteobacteria</taxon>
        <taxon>Legionellales</taxon>
        <taxon>Legionellaceae</taxon>
        <taxon>Legionella</taxon>
    </lineage>
</organism>
<reference evidence="1 2" key="1">
    <citation type="journal article" date="2011" name="BMC Genomics">
        <title>Insight into cross-talk between intra-amoebal pathogens.</title>
        <authorList>
            <person name="Gimenez G."/>
            <person name="Bertelli C."/>
            <person name="Moliner C."/>
            <person name="Robert C."/>
            <person name="Raoult D."/>
            <person name="Fournier P.E."/>
            <person name="Greub G."/>
        </authorList>
    </citation>
    <scope>NUCLEOTIDE SEQUENCE [LARGE SCALE GENOMIC DNA]</scope>
    <source>
        <strain evidence="1 2">LLAP12</strain>
    </source>
</reference>
<dbReference type="HOGENOM" id="CLU_3345256_0_0_6"/>
<keyword evidence="2" id="KW-1185">Reference proteome</keyword>
<accession>G9EPV4</accession>
<dbReference type="InParanoid" id="G9EPV4"/>
<evidence type="ECO:0000313" key="1">
    <source>
        <dbReference type="EMBL" id="EHL30738.1"/>
    </source>
</evidence>
<protein>
    <submittedName>
        <fullName evidence="1">Uncharacterized protein</fullName>
    </submittedName>
</protein>
<name>G9EPV4_9GAMM</name>
<proteinExistence type="predicted"/>
<dbReference type="Proteomes" id="UP000002770">
    <property type="component" value="Unassembled WGS sequence"/>
</dbReference>
<dbReference type="AlphaFoldDB" id="G9EPV4"/>
<evidence type="ECO:0000313" key="2">
    <source>
        <dbReference type="Proteomes" id="UP000002770"/>
    </source>
</evidence>
<sequence length="37" mass="4292">MSCMKTPPLDEHLFAIEPQCASSWSSLEKERKVVWLN</sequence>
<gene>
    <name evidence="1" type="ORF">LDG_7295</name>
</gene>